<keyword evidence="2" id="KW-1185">Reference proteome</keyword>
<comment type="caution">
    <text evidence="1">The sequence shown here is derived from an EMBL/GenBank/DDBJ whole genome shotgun (WGS) entry which is preliminary data.</text>
</comment>
<dbReference type="AlphaFoldDB" id="A0A329URF7"/>
<evidence type="ECO:0000313" key="1">
    <source>
        <dbReference type="EMBL" id="RAW63475.1"/>
    </source>
</evidence>
<gene>
    <name evidence="1" type="ORF">C4N23_00205</name>
</gene>
<name>A0A329URF7_9FIRM</name>
<proteinExistence type="predicted"/>
<dbReference type="EMBL" id="PRLC01000001">
    <property type="protein sequence ID" value="RAW63475.1"/>
    <property type="molecule type" value="Genomic_DNA"/>
</dbReference>
<accession>A0A329URF7</accession>
<evidence type="ECO:0000313" key="2">
    <source>
        <dbReference type="Proteomes" id="UP000250429"/>
    </source>
</evidence>
<evidence type="ECO:0008006" key="3">
    <source>
        <dbReference type="Google" id="ProtNLM"/>
    </source>
</evidence>
<sequence length="444" mass="49989">MFNQIFAGECKVVKDSAMHDAYTGRDIYDGLQWVTHELIYHYDGDGRDYFDEHYVDKNLSKRPYAYDITLTEEKNEIATLTFTVTKDNPYYGKFAIKRTKIGVTDVNDTLFFGYVSEIALNFDGSKTIMAKSILGLLEESEVTLRPKSHYLTDMTDDIIANGAPILYTAISNIESPSGDSALGVPTFNYGKVTMLLGKKVDLSDSGTVIGTRWNIIQTYLTDEYDGYLQLRYETNGEAVLFFVIDYLLEPPSTNNQEVRYGLNMLNLTLTQTLPTNLVNCVRTDKLVSSSKGWWIFKQVTTDFVGGAAEDSASVQKFGYHTKWLVTDEGNTEAELNKLCQEELNKYPHDVEPELDVEAIDLADVGGYRVGRLELLGKTHVISEPHGIDGWYVCTKVVNTIDQPDRKEFHFGFTPKKLSDQQKATEKKAKEGKLSLRGVLAHLNG</sequence>
<dbReference type="RefSeq" id="WP_112143185.1">
    <property type="nucleotide sequence ID" value="NZ_PRLC01000001.1"/>
</dbReference>
<reference evidence="1 2" key="1">
    <citation type="submission" date="2018-02" db="EMBL/GenBank/DDBJ databases">
        <title>Complete genome sequencing of Faecalibacterium prausnitzii strains isolated from the human gut.</title>
        <authorList>
            <person name="Fitzgerald B.C."/>
            <person name="Shkoporov A.N."/>
            <person name="Ross P.R."/>
            <person name="Hill C."/>
        </authorList>
    </citation>
    <scope>NUCLEOTIDE SEQUENCE [LARGE SCALE GENOMIC DNA]</scope>
    <source>
        <strain evidence="1 2">APC922/41-1</strain>
    </source>
</reference>
<protein>
    <recommendedName>
        <fullName evidence="3">Prophage tail endopeptidase domain-containing protein</fullName>
    </recommendedName>
</protein>
<organism evidence="1 2">
    <name type="scientific">Faecalibacterium hattorii</name>
    <dbReference type="NCBI Taxonomy" id="2935520"/>
    <lineage>
        <taxon>Bacteria</taxon>
        <taxon>Bacillati</taxon>
        <taxon>Bacillota</taxon>
        <taxon>Clostridia</taxon>
        <taxon>Eubacteriales</taxon>
        <taxon>Oscillospiraceae</taxon>
        <taxon>Faecalibacterium</taxon>
    </lineage>
</organism>
<dbReference type="Proteomes" id="UP000250429">
    <property type="component" value="Unassembled WGS sequence"/>
</dbReference>